<evidence type="ECO:0000256" key="9">
    <source>
        <dbReference type="ARBA" id="ARBA00022989"/>
    </source>
</evidence>
<dbReference type="InterPro" id="IPR000223">
    <property type="entry name" value="Pept_S26A_signal_pept_1"/>
</dbReference>
<dbReference type="CDD" id="cd06530">
    <property type="entry name" value="S26_SPase_I"/>
    <property type="match status" value="1"/>
</dbReference>
<gene>
    <name evidence="14" type="ORF">AS030_22145</name>
</gene>
<comment type="subcellular location">
    <subcellularLocation>
        <location evidence="2">Cell membrane</location>
        <topology evidence="2">Single-pass type II membrane protein</topology>
    </subcellularLocation>
    <subcellularLocation>
        <location evidence="12">Membrane</location>
        <topology evidence="12">Single-pass type II membrane protein</topology>
    </subcellularLocation>
</comment>
<evidence type="ECO:0000256" key="3">
    <source>
        <dbReference type="ARBA" id="ARBA00009370"/>
    </source>
</evidence>
<proteinExistence type="inferred from homology"/>
<dbReference type="Proteomes" id="UP000054099">
    <property type="component" value="Unassembled WGS sequence"/>
</dbReference>
<dbReference type="InterPro" id="IPR019533">
    <property type="entry name" value="Peptidase_S26"/>
</dbReference>
<dbReference type="EMBL" id="LNQN01000010">
    <property type="protein sequence ID" value="KSU77369.1"/>
    <property type="molecule type" value="Genomic_DNA"/>
</dbReference>
<dbReference type="GO" id="GO:0009003">
    <property type="term" value="F:signal peptidase activity"/>
    <property type="evidence" value="ECO:0007669"/>
    <property type="project" value="UniProtKB-EC"/>
</dbReference>
<keyword evidence="9 12" id="KW-1133">Transmembrane helix</keyword>
<keyword evidence="15" id="KW-1185">Reference proteome</keyword>
<dbReference type="EC" id="3.4.21.89" evidence="4 12"/>
<keyword evidence="5" id="KW-1003">Cell membrane</keyword>
<comment type="caution">
    <text evidence="14">The sequence shown here is derived from an EMBL/GenBank/DDBJ whole genome shotgun (WGS) entry which is preliminary data.</text>
</comment>
<dbReference type="PRINTS" id="PR00727">
    <property type="entry name" value="LEADERPTASE"/>
</dbReference>
<reference evidence="14 15" key="1">
    <citation type="journal article" date="2014" name="Antonie Van Leeuwenhoek">
        <title>Fictibacillus enclensis sp. nov., isolated from marine sediment.</title>
        <authorList>
            <person name="Dastager S.G."/>
            <person name="Mawlankar R."/>
            <person name="Srinivasan K."/>
            <person name="Tang S.K."/>
            <person name="Lee J.C."/>
            <person name="Ramana V.V."/>
            <person name="Shouche Y.S."/>
        </authorList>
    </citation>
    <scope>NUCLEOTIDE SEQUENCE [LARGE SCALE GENOMIC DNA]</scope>
    <source>
        <strain evidence="14 15">NIO-1003</strain>
    </source>
</reference>
<dbReference type="PANTHER" id="PTHR43390">
    <property type="entry name" value="SIGNAL PEPTIDASE I"/>
    <property type="match status" value="1"/>
</dbReference>
<dbReference type="Gene3D" id="2.10.109.10">
    <property type="entry name" value="Umud Fragment, subunit A"/>
    <property type="match status" value="1"/>
</dbReference>
<evidence type="ECO:0000256" key="10">
    <source>
        <dbReference type="ARBA" id="ARBA00023136"/>
    </source>
</evidence>
<evidence type="ECO:0000313" key="15">
    <source>
        <dbReference type="Proteomes" id="UP000054099"/>
    </source>
</evidence>
<evidence type="ECO:0000256" key="1">
    <source>
        <dbReference type="ARBA" id="ARBA00000677"/>
    </source>
</evidence>
<evidence type="ECO:0000256" key="2">
    <source>
        <dbReference type="ARBA" id="ARBA00004401"/>
    </source>
</evidence>
<organism evidence="14 15">
    <name type="scientific">Fictibacillus enclensis</name>
    <dbReference type="NCBI Taxonomy" id="1017270"/>
    <lineage>
        <taxon>Bacteria</taxon>
        <taxon>Bacillati</taxon>
        <taxon>Bacillota</taxon>
        <taxon>Bacilli</taxon>
        <taxon>Bacillales</taxon>
        <taxon>Fictibacillaceae</taxon>
        <taxon>Fictibacillus</taxon>
    </lineage>
</organism>
<dbReference type="PANTHER" id="PTHR43390:SF1">
    <property type="entry name" value="CHLOROPLAST PROCESSING PEPTIDASE"/>
    <property type="match status" value="1"/>
</dbReference>
<dbReference type="FunFam" id="2.10.109.10:FF:000008">
    <property type="entry name" value="Signal peptidase I"/>
    <property type="match status" value="1"/>
</dbReference>
<evidence type="ECO:0000256" key="6">
    <source>
        <dbReference type="ARBA" id="ARBA00022670"/>
    </source>
</evidence>
<sequence length="189" mass="21517">MKKGVNRMEQKEKKGNELFSWIKSIVFALVLVYIIKTFFFAPYMVEGASMSPTLHNHDKLYVNKIIYSVTEPKVGDIVIIKGDDKRYVKRVIGVEGDTIQVKKDKLLVNGKPVKEPYLNQNKKQARTLGVYLTEDFGPIKIPKGKCFVMGDNRLNSMDSRNGLGLINIDSIEGKSEVVIYPFKDIRKTD</sequence>
<accession>A0A0V8IRN8</accession>
<dbReference type="Pfam" id="PF10502">
    <property type="entry name" value="Peptidase_S26"/>
    <property type="match status" value="1"/>
</dbReference>
<feature type="transmembrane region" description="Helical" evidence="12">
    <location>
        <begin position="21"/>
        <end position="45"/>
    </location>
</feature>
<evidence type="ECO:0000256" key="5">
    <source>
        <dbReference type="ARBA" id="ARBA00022475"/>
    </source>
</evidence>
<evidence type="ECO:0000256" key="12">
    <source>
        <dbReference type="RuleBase" id="RU362042"/>
    </source>
</evidence>
<feature type="active site" evidence="11">
    <location>
        <position position="89"/>
    </location>
</feature>
<protein>
    <recommendedName>
        <fullName evidence="4 12">Signal peptidase I</fullName>
        <ecNumber evidence="4 12">3.4.21.89</ecNumber>
    </recommendedName>
</protein>
<evidence type="ECO:0000256" key="11">
    <source>
        <dbReference type="PIRSR" id="PIRSR600223-1"/>
    </source>
</evidence>
<feature type="domain" description="Peptidase S26" evidence="13">
    <location>
        <begin position="19"/>
        <end position="179"/>
    </location>
</feature>
<dbReference type="GO" id="GO:0006465">
    <property type="term" value="P:signal peptide processing"/>
    <property type="evidence" value="ECO:0007669"/>
    <property type="project" value="InterPro"/>
</dbReference>
<dbReference type="NCBIfam" id="TIGR02227">
    <property type="entry name" value="sigpep_I_bact"/>
    <property type="match status" value="1"/>
</dbReference>
<dbReference type="SUPFAM" id="SSF51306">
    <property type="entry name" value="LexA/Signal peptidase"/>
    <property type="match status" value="1"/>
</dbReference>
<feature type="active site" evidence="11">
    <location>
        <position position="49"/>
    </location>
</feature>
<comment type="catalytic activity">
    <reaction evidence="1 12">
        <text>Cleavage of hydrophobic, N-terminal signal or leader sequences from secreted and periplasmic proteins.</text>
        <dbReference type="EC" id="3.4.21.89"/>
    </reaction>
</comment>
<dbReference type="InterPro" id="IPR036286">
    <property type="entry name" value="LexA/Signal_pep-like_sf"/>
</dbReference>
<keyword evidence="6 12" id="KW-0645">Protease</keyword>
<dbReference type="GO" id="GO:0005886">
    <property type="term" value="C:plasma membrane"/>
    <property type="evidence" value="ECO:0007669"/>
    <property type="project" value="UniProtKB-SubCell"/>
</dbReference>
<dbReference type="AlphaFoldDB" id="A0A0V8IRN8"/>
<evidence type="ECO:0000256" key="7">
    <source>
        <dbReference type="ARBA" id="ARBA00022692"/>
    </source>
</evidence>
<keyword evidence="8 12" id="KW-0378">Hydrolase</keyword>
<keyword evidence="7 12" id="KW-0812">Transmembrane</keyword>
<evidence type="ECO:0000256" key="4">
    <source>
        <dbReference type="ARBA" id="ARBA00013208"/>
    </source>
</evidence>
<comment type="similarity">
    <text evidence="3 12">Belongs to the peptidase S26 family.</text>
</comment>
<evidence type="ECO:0000313" key="14">
    <source>
        <dbReference type="EMBL" id="KSU77369.1"/>
    </source>
</evidence>
<evidence type="ECO:0000259" key="13">
    <source>
        <dbReference type="Pfam" id="PF10502"/>
    </source>
</evidence>
<dbReference type="GO" id="GO:0004252">
    <property type="term" value="F:serine-type endopeptidase activity"/>
    <property type="evidence" value="ECO:0007669"/>
    <property type="project" value="InterPro"/>
</dbReference>
<keyword evidence="10 12" id="KW-0472">Membrane</keyword>
<name>A0A0V8IRN8_9BACL</name>
<evidence type="ECO:0000256" key="8">
    <source>
        <dbReference type="ARBA" id="ARBA00022801"/>
    </source>
</evidence>